<dbReference type="Pfam" id="PF24626">
    <property type="entry name" value="SH3_Tf2-1"/>
    <property type="match status" value="1"/>
</dbReference>
<feature type="domain" description="Tf2-1-like SH3-like" evidence="3">
    <location>
        <begin position="7"/>
        <end position="55"/>
    </location>
</feature>
<evidence type="ECO:0000259" key="3">
    <source>
        <dbReference type="Pfam" id="PF24626"/>
    </source>
</evidence>
<evidence type="ECO:0000256" key="2">
    <source>
        <dbReference type="SAM" id="Phobius"/>
    </source>
</evidence>
<feature type="transmembrane region" description="Helical" evidence="2">
    <location>
        <begin position="362"/>
        <end position="386"/>
    </location>
</feature>
<dbReference type="Proteomes" id="UP001418222">
    <property type="component" value="Unassembled WGS sequence"/>
</dbReference>
<keyword evidence="5" id="KW-1185">Reference proteome</keyword>
<proteinExistence type="predicted"/>
<gene>
    <name evidence="4" type="ORF">KSP39_PZI020181</name>
</gene>
<dbReference type="InterPro" id="IPR056924">
    <property type="entry name" value="SH3_Tf2-1"/>
</dbReference>
<keyword evidence="2" id="KW-1133">Transmembrane helix</keyword>
<name>A0AAP0AZE4_9ASPA</name>
<protein>
    <recommendedName>
        <fullName evidence="3">Tf2-1-like SH3-like domain-containing protein</fullName>
    </recommendedName>
</protein>
<evidence type="ECO:0000313" key="5">
    <source>
        <dbReference type="Proteomes" id="UP001418222"/>
    </source>
</evidence>
<keyword evidence="2" id="KW-0472">Membrane</keyword>
<reference evidence="4 5" key="1">
    <citation type="journal article" date="2022" name="Nat. Plants">
        <title>Genomes of leafy and leafless Platanthera orchids illuminate the evolution of mycoheterotrophy.</title>
        <authorList>
            <person name="Li M.H."/>
            <person name="Liu K.W."/>
            <person name="Li Z."/>
            <person name="Lu H.C."/>
            <person name="Ye Q.L."/>
            <person name="Zhang D."/>
            <person name="Wang J.Y."/>
            <person name="Li Y.F."/>
            <person name="Zhong Z.M."/>
            <person name="Liu X."/>
            <person name="Yu X."/>
            <person name="Liu D.K."/>
            <person name="Tu X.D."/>
            <person name="Liu B."/>
            <person name="Hao Y."/>
            <person name="Liao X.Y."/>
            <person name="Jiang Y.T."/>
            <person name="Sun W.H."/>
            <person name="Chen J."/>
            <person name="Chen Y.Q."/>
            <person name="Ai Y."/>
            <person name="Zhai J.W."/>
            <person name="Wu S.S."/>
            <person name="Zhou Z."/>
            <person name="Hsiao Y.Y."/>
            <person name="Wu W.L."/>
            <person name="Chen Y.Y."/>
            <person name="Lin Y.F."/>
            <person name="Hsu J.L."/>
            <person name="Li C.Y."/>
            <person name="Wang Z.W."/>
            <person name="Zhao X."/>
            <person name="Zhong W.Y."/>
            <person name="Ma X.K."/>
            <person name="Ma L."/>
            <person name="Huang J."/>
            <person name="Chen G.Z."/>
            <person name="Huang M.Z."/>
            <person name="Huang L."/>
            <person name="Peng D.H."/>
            <person name="Luo Y.B."/>
            <person name="Zou S.Q."/>
            <person name="Chen S.P."/>
            <person name="Lan S."/>
            <person name="Tsai W.C."/>
            <person name="Van de Peer Y."/>
            <person name="Liu Z.J."/>
        </authorList>
    </citation>
    <scope>NUCLEOTIDE SEQUENCE [LARGE SCALE GENOMIC DNA]</scope>
    <source>
        <strain evidence="4">Lor287</strain>
    </source>
</reference>
<evidence type="ECO:0000256" key="1">
    <source>
        <dbReference type="SAM" id="MobiDB-lite"/>
    </source>
</evidence>
<dbReference type="PANTHER" id="PTHR46148:SF44">
    <property type="entry name" value="GAG-POL POLYPROTEIN"/>
    <property type="match status" value="1"/>
</dbReference>
<dbReference type="AlphaFoldDB" id="A0AAP0AZE4"/>
<keyword evidence="2" id="KW-0812">Transmembrane</keyword>
<feature type="region of interest" description="Disordered" evidence="1">
    <location>
        <begin position="206"/>
        <end position="247"/>
    </location>
</feature>
<comment type="caution">
    <text evidence="4">The sequence shown here is derived from an EMBL/GenBank/DDBJ whole genome shotgun (WGS) entry which is preliminary data.</text>
</comment>
<sequence>MYGVSRVHGVKKLSPRYVGPYTILERVGPLAYRLELPPELENLHDVFHVLSLRKALLRSDQYIPATNGPVASDRSVRLEPVQIVDHEIRTLRRKSVPLVKVLWSNHGKEEFTWEPMDLMQGRYPELFAPTLFLERTSWRRGSCWRKPWRRRNTTAVKEKAMPPRRMTRSMAGNGGTAGNEIGHMIYIGWFSKLDFLLPFPEPDGCTAAGRAREKQRGGSPGASPTAVSRPRGARNPYLRPDPCSSSQDLHSKVSILRFPPCSSRSDNRFPVFLNIDGGFPSLNSVQQSVADGGGECAGRLLLAQFCPDFRKSIACGRFVERCIVGQDFVLLRFGHLEILGLTPLHSQFWAWFRFIADCAGRFLLELASAIAAVVIFSSSLLGGSFYRLIV</sequence>
<dbReference type="PANTHER" id="PTHR46148">
    <property type="entry name" value="CHROMO DOMAIN-CONTAINING PROTEIN"/>
    <property type="match status" value="1"/>
</dbReference>
<dbReference type="EMBL" id="JBBWWQ010000018">
    <property type="protein sequence ID" value="KAK8921268.1"/>
    <property type="molecule type" value="Genomic_DNA"/>
</dbReference>
<accession>A0AAP0AZE4</accession>
<feature type="region of interest" description="Disordered" evidence="1">
    <location>
        <begin position="154"/>
        <end position="175"/>
    </location>
</feature>
<organism evidence="4 5">
    <name type="scientific">Platanthera zijinensis</name>
    <dbReference type="NCBI Taxonomy" id="2320716"/>
    <lineage>
        <taxon>Eukaryota</taxon>
        <taxon>Viridiplantae</taxon>
        <taxon>Streptophyta</taxon>
        <taxon>Embryophyta</taxon>
        <taxon>Tracheophyta</taxon>
        <taxon>Spermatophyta</taxon>
        <taxon>Magnoliopsida</taxon>
        <taxon>Liliopsida</taxon>
        <taxon>Asparagales</taxon>
        <taxon>Orchidaceae</taxon>
        <taxon>Orchidoideae</taxon>
        <taxon>Orchideae</taxon>
        <taxon>Orchidinae</taxon>
        <taxon>Platanthera</taxon>
    </lineage>
</organism>
<evidence type="ECO:0000313" key="4">
    <source>
        <dbReference type="EMBL" id="KAK8921268.1"/>
    </source>
</evidence>